<evidence type="ECO:0000256" key="1">
    <source>
        <dbReference type="SAM" id="Phobius"/>
    </source>
</evidence>
<feature type="transmembrane region" description="Helical" evidence="1">
    <location>
        <begin position="6"/>
        <end position="27"/>
    </location>
</feature>
<accession>A0A514EDH3</accession>
<dbReference type="Proteomes" id="UP000319349">
    <property type="component" value="Chromosome"/>
</dbReference>
<keyword evidence="1" id="KW-0472">Membrane</keyword>
<feature type="transmembrane region" description="Helical" evidence="1">
    <location>
        <begin position="92"/>
        <end position="116"/>
    </location>
</feature>
<evidence type="ECO:0000313" key="3">
    <source>
        <dbReference type="Proteomes" id="UP000319349"/>
    </source>
</evidence>
<dbReference type="RefSeq" id="WP_142742272.1">
    <property type="nucleotide sequence ID" value="NZ_CP038228.1"/>
</dbReference>
<name>A0A514EDH3_9XANT</name>
<proteinExistence type="predicted"/>
<protein>
    <recommendedName>
        <fullName evidence="4">Transmembrane protein</fullName>
    </recommendedName>
</protein>
<organism evidence="2 3">
    <name type="scientific">Xanthomonas cerealis pv. cerealis</name>
    <dbReference type="NCBI Taxonomy" id="152263"/>
    <lineage>
        <taxon>Bacteria</taxon>
        <taxon>Pseudomonadati</taxon>
        <taxon>Pseudomonadota</taxon>
        <taxon>Gammaproteobacteria</taxon>
        <taxon>Lysobacterales</taxon>
        <taxon>Lysobacteraceae</taxon>
        <taxon>Xanthomonas</taxon>
        <taxon>Xanthomonas translucens group</taxon>
        <taxon>Xanthomonas cerealis</taxon>
    </lineage>
</organism>
<dbReference type="AlphaFoldDB" id="A0A514EDH3"/>
<sequence length="148" mass="16714">MGIPFDVSDVAASLVATIVLIVAKWAFDQVSFLDKKFGLLVNRAELRKIEWLRSDPTNLTHFLLIQGLYCFGAIAMGFLLLPLAFMNGGIKLLVPCLLCVGFAMYFCVVFPLGMLVRLRKGDAYVKRQQECIAQAEKHLERHQQRKKP</sequence>
<evidence type="ECO:0008006" key="4">
    <source>
        <dbReference type="Google" id="ProtNLM"/>
    </source>
</evidence>
<keyword evidence="1" id="KW-1133">Transmembrane helix</keyword>
<keyword evidence="1" id="KW-0812">Transmembrane</keyword>
<dbReference type="EMBL" id="CP038228">
    <property type="protein sequence ID" value="QDI03813.1"/>
    <property type="molecule type" value="Genomic_DNA"/>
</dbReference>
<gene>
    <name evidence="2" type="ORF">E4A48_08940</name>
</gene>
<reference evidence="2 3" key="1">
    <citation type="submission" date="2019-03" db="EMBL/GenBank/DDBJ databases">
        <title>Tal1 in Xanthomonas translucens pv. cerealis Contributes to Virulence in Bacterial Leaf Streak of Wheat.</title>
        <authorList>
            <person name="Shah S.M.A."/>
            <person name="Haq F."/>
            <person name="Ma W."/>
            <person name="Xu X."/>
            <person name="Wang S."/>
            <person name="Xu Z."/>
            <person name="Zou L."/>
            <person name="Zhu B."/>
            <person name="Chen G."/>
        </authorList>
    </citation>
    <scope>NUCLEOTIDE SEQUENCE [LARGE SCALE GENOMIC DNA]</scope>
    <source>
        <strain evidence="2 3">01</strain>
    </source>
</reference>
<evidence type="ECO:0000313" key="2">
    <source>
        <dbReference type="EMBL" id="QDI03813.1"/>
    </source>
</evidence>
<feature type="transmembrane region" description="Helical" evidence="1">
    <location>
        <begin position="62"/>
        <end position="86"/>
    </location>
</feature>
<keyword evidence="3" id="KW-1185">Reference proteome</keyword>